<dbReference type="AlphaFoldDB" id="A0A2T3BEQ4"/>
<proteinExistence type="inferred from homology"/>
<comment type="similarity">
    <text evidence="1">Belongs to the MDM20/NAA25 family.</text>
</comment>
<dbReference type="InterPro" id="IPR019183">
    <property type="entry name" value="NAA25_NatB_aux_su"/>
</dbReference>
<dbReference type="Proteomes" id="UP000241818">
    <property type="component" value="Unassembled WGS sequence"/>
</dbReference>
<dbReference type="EMBL" id="KZ679006">
    <property type="protein sequence ID" value="PSS27869.1"/>
    <property type="molecule type" value="Genomic_DNA"/>
</dbReference>
<dbReference type="GeneID" id="36577111"/>
<dbReference type="GO" id="GO:0031416">
    <property type="term" value="C:NatB complex"/>
    <property type="evidence" value="ECO:0007669"/>
    <property type="project" value="TreeGrafter"/>
</dbReference>
<name>A0A2T3BEQ4_AMORE</name>
<evidence type="ECO:0000313" key="2">
    <source>
        <dbReference type="EMBL" id="PSS27869.1"/>
    </source>
</evidence>
<dbReference type="PANTHER" id="PTHR22767">
    <property type="entry name" value="N-TERMINAL ACETYLTRANSFERASE-RELATED"/>
    <property type="match status" value="1"/>
</dbReference>
<evidence type="ECO:0000256" key="1">
    <source>
        <dbReference type="ARBA" id="ARBA00006298"/>
    </source>
</evidence>
<evidence type="ECO:0000313" key="3">
    <source>
        <dbReference type="Proteomes" id="UP000241818"/>
    </source>
</evidence>
<dbReference type="Pfam" id="PF09797">
    <property type="entry name" value="NatB_MDM20"/>
    <property type="match status" value="1"/>
</dbReference>
<evidence type="ECO:0008006" key="4">
    <source>
        <dbReference type="Google" id="ProtNLM"/>
    </source>
</evidence>
<dbReference type="RefSeq" id="XP_024725394.1">
    <property type="nucleotide sequence ID" value="XM_024869030.1"/>
</dbReference>
<dbReference type="OrthoDB" id="1874341at2759"/>
<reference evidence="2 3" key="1">
    <citation type="journal article" date="2018" name="New Phytol.">
        <title>Comparative genomics and transcriptomics depict ericoid mycorrhizal fungi as versatile saprotrophs and plant mutualists.</title>
        <authorList>
            <person name="Martino E."/>
            <person name="Morin E."/>
            <person name="Grelet G.A."/>
            <person name="Kuo A."/>
            <person name="Kohler A."/>
            <person name="Daghino S."/>
            <person name="Barry K.W."/>
            <person name="Cichocki N."/>
            <person name="Clum A."/>
            <person name="Dockter R.B."/>
            <person name="Hainaut M."/>
            <person name="Kuo R.C."/>
            <person name="LaButti K."/>
            <person name="Lindahl B.D."/>
            <person name="Lindquist E.A."/>
            <person name="Lipzen A."/>
            <person name="Khouja H.R."/>
            <person name="Magnuson J."/>
            <person name="Murat C."/>
            <person name="Ohm R.A."/>
            <person name="Singer S.W."/>
            <person name="Spatafora J.W."/>
            <person name="Wang M."/>
            <person name="Veneault-Fourrey C."/>
            <person name="Henrissat B."/>
            <person name="Grigoriev I.V."/>
            <person name="Martin F.M."/>
            <person name="Perotto S."/>
        </authorList>
    </citation>
    <scope>NUCLEOTIDE SEQUENCE [LARGE SCALE GENOMIC DNA]</scope>
    <source>
        <strain evidence="2 3">ATCC 22711</strain>
    </source>
</reference>
<keyword evidence="3" id="KW-1185">Reference proteome</keyword>
<protein>
    <recommendedName>
        <fullName evidence="4">N-acetyltransferase B complex non catalytic subunit</fullName>
    </recommendedName>
</protein>
<sequence>MAEHNFVKDRQDVPIWNAIEANNLKQALKLVDKRLAKRPTDYLEALKIYIRSLSPSLAEKSNVLLKLEELPTRKPPLTDLEAIDLYDEALKSVVPDPQESWGKIIGELRLQSVKSSPKDESLSRKCLQACFSEGDLDHARQIAISLEKNFPNKHEFVFWNITMTVLYSKSPNCPKEQRGIFGKLALAQIGKLAAATTQAGSSDKLPIRSVHTPQELLLLHLVTAKYGKQETQLEYLQDPYLGPESIIAKGEWSLWRSKLQLMTQAEQWQELFQLTGSLLKRARTKNASGQITESRYSDWVVWEAYIKSALELFQKDNGAEIIAEVQAEIQAHLDPNSGVDKSWKRNASLAWLTLSFENGSSFVEGEASGRIPFLLTYLEKYGEATTAYNDLRRFAERLGLEERVQLVRVLTGNTLFGDSDRLRDEKAQSRGMLRPSDEDFTTANKITRLINRYKLIYLVTSSVPEYERTRSPQYQPGSTNFQCKGCYQQCGAYCSTCVEILAQSLMQSYREVTKDDSHITKTLLPTDRHPADDLCILAAMCLIKLSFINGSSSIESLNDLSISYILQATALLEYAWSHSKSNFQISLMLVRLYTHLGCGSLAMRAYQRLGVKQIQLDTLSYILFDRVSSFHPHPFSRNIHGSSQFLSPIEHFEKQQNLYRKTRDHVSKNCWLSLENGSYNSIFQIKEFDESISHSMSAAMSVVESRKISRLTQPSVALTTSSHGYDDFISHSEDSQATFADTNDYESFPNFEASGHVRFGELCQYGLGPSALRTHANLVAENVRMAIDVNSDVPNTTARLWLKQHLNDSPEKETKLNESSTKQSGLTNSEALAMRANDAMANIILGVCDREQWSEPGFENNLEVLNKSLYDALETQVAYVAKIQNEALAVLGTLHSLYMAYDLGTTVIKFISYLSQTKTDVYKTQEDANLKTRDVAERLVQTVIEKSTAIKKGLDEGGWIDKVLEMVSQGEEGDSTDEPKSIASSLKEIIDENFLEEWAGHVLESWRDSVVGFSYFKAPTKA</sequence>
<dbReference type="InParanoid" id="A0A2T3BEQ4"/>
<dbReference type="STRING" id="857342.A0A2T3BEQ4"/>
<gene>
    <name evidence="2" type="ORF">M430DRAFT_63065</name>
</gene>
<accession>A0A2T3BEQ4</accession>
<organism evidence="2 3">
    <name type="scientific">Amorphotheca resinae ATCC 22711</name>
    <dbReference type="NCBI Taxonomy" id="857342"/>
    <lineage>
        <taxon>Eukaryota</taxon>
        <taxon>Fungi</taxon>
        <taxon>Dikarya</taxon>
        <taxon>Ascomycota</taxon>
        <taxon>Pezizomycotina</taxon>
        <taxon>Leotiomycetes</taxon>
        <taxon>Helotiales</taxon>
        <taxon>Amorphothecaceae</taxon>
        <taxon>Amorphotheca</taxon>
    </lineage>
</organism>
<dbReference type="PANTHER" id="PTHR22767:SF3">
    <property type="entry name" value="N-ALPHA-ACETYLTRANSFERASE 25, NATB AUXILIARY SUBUNIT"/>
    <property type="match status" value="1"/>
</dbReference>